<keyword evidence="2" id="KW-1185">Reference proteome</keyword>
<reference evidence="1 2" key="1">
    <citation type="submission" date="2021-03" db="EMBL/GenBank/DDBJ databases">
        <title>Five novel Rahnella species.</title>
        <authorList>
            <person name="Brady C."/>
            <person name="Asselin J."/>
            <person name="Beer S."/>
            <person name="Bruberg M.B."/>
            <person name="Crampton B."/>
            <person name="Venter S."/>
            <person name="Arnold D."/>
            <person name="Denman S."/>
        </authorList>
    </citation>
    <scope>NUCLEOTIDE SEQUENCE [LARGE SCALE GENOMIC DNA]</scope>
    <source>
        <strain evidence="1 2">H11b</strain>
    </source>
</reference>
<dbReference type="EMBL" id="JAFMOW010000064">
    <property type="protein sequence ID" value="MBU9856445.1"/>
    <property type="molecule type" value="Genomic_DNA"/>
</dbReference>
<dbReference type="InterPro" id="IPR007729">
    <property type="entry name" value="DGOK"/>
</dbReference>
<dbReference type="Pfam" id="PF05035">
    <property type="entry name" value="DGOK"/>
    <property type="match status" value="1"/>
</dbReference>
<dbReference type="Proteomes" id="UP000734343">
    <property type="component" value="Unassembled WGS sequence"/>
</dbReference>
<dbReference type="CDD" id="cd24012">
    <property type="entry name" value="ASKHA_NBD_KDGal-kinase"/>
    <property type="match status" value="1"/>
</dbReference>
<evidence type="ECO:0000313" key="1">
    <source>
        <dbReference type="EMBL" id="MBU9856445.1"/>
    </source>
</evidence>
<comment type="caution">
    <text evidence="1">The sequence shown here is derived from an EMBL/GenBank/DDBJ whole genome shotgun (WGS) entry which is preliminary data.</text>
</comment>
<sequence length="287" mass="31425">MSGDYIAVDWGSSHLRAWLYLDGQCADSLQLPYGISRLVDQTVREVFAQYIQPWRGKEVLPVLMAGMVGSDAGWHTVPYLACPVSLQTLSAQLFEVAPQIWIVPGLNTPHNVMRGEETQLLGAMQLAPDTCYVLPGTHSKWVQVAEGALSGFTTAMTGELYHLLMQHSLIGRGLTSQHDDDRAFEAGLQRGLESPALVNRLFEARARRVLGELDPGSVGDWLSGLLIGAEVEAMRSELSVSQVTLVGSESLCRRYWLACEQAGITVNEIAGDTAFQQGIRSILDARR</sequence>
<organism evidence="1 2">
    <name type="scientific">Rahnella bonaserana</name>
    <dbReference type="NCBI Taxonomy" id="2816248"/>
    <lineage>
        <taxon>Bacteria</taxon>
        <taxon>Pseudomonadati</taxon>
        <taxon>Pseudomonadota</taxon>
        <taxon>Gammaproteobacteria</taxon>
        <taxon>Enterobacterales</taxon>
        <taxon>Yersiniaceae</taxon>
        <taxon>Rahnella</taxon>
    </lineage>
</organism>
<name>A0ABS6LWG6_9GAMM</name>
<dbReference type="RefSeq" id="WP_217173729.1">
    <property type="nucleotide sequence ID" value="NZ_JAFMOW010000064.1"/>
</dbReference>
<protein>
    <submittedName>
        <fullName evidence="1">2-dehydro-3-deoxygalactonokinase</fullName>
    </submittedName>
</protein>
<evidence type="ECO:0000313" key="2">
    <source>
        <dbReference type="Proteomes" id="UP000734343"/>
    </source>
</evidence>
<accession>A0ABS6LWG6</accession>
<proteinExistence type="predicted"/>
<gene>
    <name evidence="1" type="ORF">J1778_14295</name>
</gene>